<dbReference type="STRING" id="888050.HMPREF9004_1430"/>
<dbReference type="GO" id="GO:0005829">
    <property type="term" value="C:cytosol"/>
    <property type="evidence" value="ECO:0007669"/>
    <property type="project" value="TreeGrafter"/>
</dbReference>
<dbReference type="Gene3D" id="3.40.50.920">
    <property type="match status" value="1"/>
</dbReference>
<feature type="binding site" evidence="14">
    <location>
        <position position="204"/>
    </location>
    <ligand>
        <name>Mg(2+)</name>
        <dbReference type="ChEBI" id="CHEBI:18420"/>
    </ligand>
</feature>
<evidence type="ECO:0000313" key="17">
    <source>
        <dbReference type="EMBL" id="ENO17520.1"/>
    </source>
</evidence>
<feature type="binding site" evidence="13">
    <location>
        <begin position="128"/>
        <end position="130"/>
    </location>
    <ligand>
        <name>thiamine diphosphate</name>
        <dbReference type="ChEBI" id="CHEBI:58937"/>
    </ligand>
</feature>
<dbReference type="Pfam" id="PF22613">
    <property type="entry name" value="Transketolase_C_1"/>
    <property type="match status" value="1"/>
</dbReference>
<dbReference type="SMART" id="SM00861">
    <property type="entry name" value="Transket_pyr"/>
    <property type="match status" value="1"/>
</dbReference>
<feature type="binding site" evidence="12">
    <location>
        <position position="551"/>
    </location>
    <ligand>
        <name>substrate</name>
    </ligand>
</feature>
<name>N6W4Q6_9ACTO</name>
<comment type="cofactor">
    <cofactor evidence="14">
        <name>Mg(2+)</name>
        <dbReference type="ChEBI" id="CHEBI:18420"/>
    </cofactor>
    <text evidence="14">Binds 1 Mg(2+) ion per subunit. Can also utilize other divalent metal cations, such as Ca(2+), Mn(2+) and Co(2+).</text>
</comment>
<dbReference type="SUPFAM" id="SSF52922">
    <property type="entry name" value="TK C-terminal domain-like"/>
    <property type="match status" value="1"/>
</dbReference>
<evidence type="ECO:0000256" key="7">
    <source>
        <dbReference type="ARBA" id="ARBA00022842"/>
    </source>
</evidence>
<feature type="binding site" evidence="12">
    <location>
        <position position="40"/>
    </location>
    <ligand>
        <name>substrate</name>
    </ligand>
</feature>
<feature type="binding site" evidence="14">
    <location>
        <position position="202"/>
    </location>
    <ligand>
        <name>Mg(2+)</name>
        <dbReference type="ChEBI" id="CHEBI:18420"/>
    </ligand>
</feature>
<dbReference type="CDD" id="cd07033">
    <property type="entry name" value="TPP_PYR_DXS_TK_like"/>
    <property type="match status" value="1"/>
</dbReference>
<evidence type="ECO:0000256" key="5">
    <source>
        <dbReference type="ARBA" id="ARBA00022679"/>
    </source>
</evidence>
<organism evidence="17 18">
    <name type="scientific">Schaalia cardiffensis F0333</name>
    <dbReference type="NCBI Taxonomy" id="888050"/>
    <lineage>
        <taxon>Bacteria</taxon>
        <taxon>Bacillati</taxon>
        <taxon>Actinomycetota</taxon>
        <taxon>Actinomycetes</taxon>
        <taxon>Actinomycetales</taxon>
        <taxon>Actinomycetaceae</taxon>
        <taxon>Schaalia</taxon>
    </lineage>
</organism>
<dbReference type="EC" id="2.2.1.1" evidence="3 10"/>
<comment type="subunit">
    <text evidence="2">Homodimer.</text>
</comment>
<dbReference type="PANTHER" id="PTHR43522:SF2">
    <property type="entry name" value="TRANSKETOLASE 1-RELATED"/>
    <property type="match status" value="1"/>
</dbReference>
<evidence type="ECO:0000256" key="8">
    <source>
        <dbReference type="ARBA" id="ARBA00023052"/>
    </source>
</evidence>
<dbReference type="EMBL" id="AQHZ01000024">
    <property type="protein sequence ID" value="ENO17520.1"/>
    <property type="molecule type" value="Genomic_DNA"/>
</dbReference>
<evidence type="ECO:0000256" key="1">
    <source>
        <dbReference type="ARBA" id="ARBA00007131"/>
    </source>
</evidence>
<keyword evidence="7 14" id="KW-0460">Magnesium</keyword>
<dbReference type="AlphaFoldDB" id="N6W4Q6"/>
<feature type="binding site" evidence="12">
    <location>
        <position position="380"/>
    </location>
    <ligand>
        <name>substrate</name>
    </ligand>
</feature>
<dbReference type="InterPro" id="IPR033247">
    <property type="entry name" value="Transketolase_fam"/>
</dbReference>
<dbReference type="PROSITE" id="PS00802">
    <property type="entry name" value="TRANSKETOLASE_2"/>
    <property type="match status" value="1"/>
</dbReference>
<evidence type="ECO:0000256" key="10">
    <source>
        <dbReference type="NCBIfam" id="TIGR00232"/>
    </source>
</evidence>
<evidence type="ECO:0000259" key="16">
    <source>
        <dbReference type="SMART" id="SM00861"/>
    </source>
</evidence>
<feature type="site" description="Important for catalytic activity" evidence="15">
    <location>
        <position position="40"/>
    </location>
</feature>
<gene>
    <name evidence="17" type="primary">tkt</name>
    <name evidence="17" type="ORF">HMPREF9004_1430</name>
</gene>
<dbReference type="GO" id="GO:0000287">
    <property type="term" value="F:magnesium ion binding"/>
    <property type="evidence" value="ECO:0007669"/>
    <property type="project" value="UniProtKB-ARBA"/>
</dbReference>
<evidence type="ECO:0000256" key="4">
    <source>
        <dbReference type="ARBA" id="ARBA00016662"/>
    </source>
</evidence>
<dbReference type="PANTHER" id="PTHR43522">
    <property type="entry name" value="TRANSKETOLASE"/>
    <property type="match status" value="1"/>
</dbReference>
<dbReference type="InterPro" id="IPR020826">
    <property type="entry name" value="Transketolase_BS"/>
</dbReference>
<evidence type="ECO:0000256" key="11">
    <source>
        <dbReference type="PIRSR" id="PIRSR605478-1"/>
    </source>
</evidence>
<dbReference type="Proteomes" id="UP000013015">
    <property type="component" value="Unassembled WGS sequence"/>
</dbReference>
<evidence type="ECO:0000313" key="18">
    <source>
        <dbReference type="Proteomes" id="UP000013015"/>
    </source>
</evidence>
<dbReference type="InterPro" id="IPR055152">
    <property type="entry name" value="Transketolase-like_C_2"/>
</dbReference>
<feature type="binding site" evidence="13">
    <location>
        <position position="80"/>
    </location>
    <ligand>
        <name>thiamine diphosphate</name>
        <dbReference type="ChEBI" id="CHEBI:58937"/>
    </ligand>
</feature>
<feature type="binding site" evidence="12">
    <location>
        <position position="493"/>
    </location>
    <ligand>
        <name>substrate</name>
    </ligand>
</feature>
<comment type="caution">
    <text evidence="17">The sequence shown here is derived from an EMBL/GenBank/DDBJ whole genome shotgun (WGS) entry which is preliminary data.</text>
</comment>
<keyword evidence="8 13" id="KW-0786">Thiamine pyrophosphate</keyword>
<feature type="binding site" evidence="13">
    <location>
        <position position="285"/>
    </location>
    <ligand>
        <name>thiamine diphosphate</name>
        <dbReference type="ChEBI" id="CHEBI:58937"/>
    </ligand>
</feature>
<dbReference type="CDD" id="cd02012">
    <property type="entry name" value="TPP_TK"/>
    <property type="match status" value="1"/>
</dbReference>
<feature type="binding site" evidence="13">
    <location>
        <position position="469"/>
    </location>
    <ligand>
        <name>thiamine diphosphate</name>
        <dbReference type="ChEBI" id="CHEBI:58937"/>
    </ligand>
</feature>
<keyword evidence="18" id="KW-1185">Reference proteome</keyword>
<feature type="binding site" evidence="12">
    <location>
        <position position="505"/>
    </location>
    <ligand>
        <name>substrate</name>
    </ligand>
</feature>
<dbReference type="SUPFAM" id="SSF52518">
    <property type="entry name" value="Thiamin diphosphate-binding fold (THDP-binding)"/>
    <property type="match status" value="2"/>
</dbReference>
<feature type="binding site" evidence="12">
    <location>
        <position position="285"/>
    </location>
    <ligand>
        <name>substrate</name>
    </ligand>
</feature>
<comment type="cofactor">
    <cofactor evidence="13">
        <name>thiamine diphosphate</name>
        <dbReference type="ChEBI" id="CHEBI:58937"/>
    </cofactor>
    <text evidence="13">Binds 1 thiamine pyrophosphate per subunit. During the reaction, the substrate forms a covalent intermediate with the cofactor.</text>
</comment>
<protein>
    <recommendedName>
        <fullName evidence="4 10">Transketolase</fullName>
        <ecNumber evidence="3 10">2.2.1.1</ecNumber>
    </recommendedName>
</protein>
<dbReference type="FunFam" id="3.40.50.920:FF:000003">
    <property type="entry name" value="Transketolase"/>
    <property type="match status" value="1"/>
</dbReference>
<keyword evidence="5 17" id="KW-0808">Transferase</keyword>
<dbReference type="OrthoDB" id="8732661at2"/>
<proteinExistence type="inferred from homology"/>
<reference evidence="17 18" key="1">
    <citation type="submission" date="2013-03" db="EMBL/GenBank/DDBJ databases">
        <title>Reference genome for the Human Microbiome Project.</title>
        <authorList>
            <person name="Aqrawi P."/>
            <person name="Ayvaz T."/>
            <person name="Bess C."/>
            <person name="Blankenburg K."/>
            <person name="Coyle M."/>
            <person name="Deng J."/>
            <person name="Forbes L."/>
            <person name="Fowler G."/>
            <person name="Francisco L."/>
            <person name="Fu Q."/>
            <person name="Gibbs R."/>
            <person name="Gross S."/>
            <person name="Gubbala S."/>
            <person name="Hale W."/>
            <person name="Hemphill L."/>
            <person name="Highlander S."/>
            <person name="Hirani K."/>
            <person name="Jackson L."/>
            <person name="Jakkamsetti A."/>
            <person name="Javaid M."/>
            <person name="Jayaseelan J.C."/>
            <person name="Jiang H."/>
            <person name="Joshi V."/>
            <person name="Korchina V."/>
            <person name="Kovar C."/>
            <person name="Lara F."/>
            <person name="Lee S."/>
            <person name="Liu Y."/>
            <person name="Mata R."/>
            <person name="Mathew T."/>
            <person name="Munidasa M."/>
            <person name="Muzny D."/>
            <person name="Nazareth L."/>
            <person name="Ngo R."/>
            <person name="Nguyen L."/>
            <person name="Nguyen N."/>
            <person name="Okwuonu G."/>
            <person name="Ongeri F."/>
            <person name="Palculict T."/>
            <person name="Patil S."/>
            <person name="Petrosino J."/>
            <person name="Pham C."/>
            <person name="Pham P."/>
            <person name="Pu L.-L."/>
            <person name="Qin X."/>
            <person name="Qu J."/>
            <person name="Reid J."/>
            <person name="Ross M."/>
            <person name="Ruth R."/>
            <person name="Saada N."/>
            <person name="San Lucas F."/>
            <person name="Santibanez J."/>
            <person name="Shang Y."/>
            <person name="Simmons D."/>
            <person name="Song X.-Z."/>
            <person name="Tang L.-Y."/>
            <person name="Thornton R."/>
            <person name="Warren J."/>
            <person name="Weissenberger G."/>
            <person name="Wilczek-Boney K."/>
            <person name="Worley K."/>
            <person name="Youmans B."/>
            <person name="Zhang J."/>
            <person name="Zhang L."/>
            <person name="Zhao Z."/>
            <person name="Zhou C."/>
            <person name="Zhu D."/>
            <person name="Zhu Y."/>
        </authorList>
    </citation>
    <scope>NUCLEOTIDE SEQUENCE [LARGE SCALE GENOMIC DNA]</scope>
    <source>
        <strain evidence="17 18">F0333</strain>
    </source>
</reference>
<feature type="domain" description="Transketolase-like pyrimidine-binding" evidence="16">
    <location>
        <begin position="377"/>
        <end position="556"/>
    </location>
</feature>
<dbReference type="InterPro" id="IPR005478">
    <property type="entry name" value="Transketolase_bac-like"/>
</dbReference>
<comment type="catalytic activity">
    <reaction evidence="9">
        <text>D-sedoheptulose 7-phosphate + D-glyceraldehyde 3-phosphate = aldehydo-D-ribose 5-phosphate + D-xylulose 5-phosphate</text>
        <dbReference type="Rhea" id="RHEA:10508"/>
        <dbReference type="ChEBI" id="CHEBI:57483"/>
        <dbReference type="ChEBI" id="CHEBI:57737"/>
        <dbReference type="ChEBI" id="CHEBI:58273"/>
        <dbReference type="ChEBI" id="CHEBI:59776"/>
        <dbReference type="EC" id="2.2.1.1"/>
    </reaction>
</comment>
<evidence type="ECO:0000256" key="15">
    <source>
        <dbReference type="PIRSR" id="PIRSR605478-5"/>
    </source>
</evidence>
<dbReference type="FunFam" id="3.40.50.970:FF:000003">
    <property type="entry name" value="Transketolase"/>
    <property type="match status" value="1"/>
</dbReference>
<feature type="binding site" evidence="13">
    <location>
        <position position="173"/>
    </location>
    <ligand>
        <name>thiamine diphosphate</name>
        <dbReference type="ChEBI" id="CHEBI:58937"/>
    </ligand>
</feature>
<evidence type="ECO:0000256" key="2">
    <source>
        <dbReference type="ARBA" id="ARBA00011738"/>
    </source>
</evidence>
<feature type="binding site" evidence="13">
    <location>
        <position position="202"/>
    </location>
    <ligand>
        <name>thiamine diphosphate</name>
        <dbReference type="ChEBI" id="CHEBI:58937"/>
    </ligand>
</feature>
<evidence type="ECO:0000256" key="3">
    <source>
        <dbReference type="ARBA" id="ARBA00013152"/>
    </source>
</evidence>
<evidence type="ECO:0000256" key="12">
    <source>
        <dbReference type="PIRSR" id="PIRSR605478-2"/>
    </source>
</evidence>
<feature type="binding site" evidence="12">
    <location>
        <position position="407"/>
    </location>
    <ligand>
        <name>substrate</name>
    </ligand>
</feature>
<feature type="site" description="Important for catalytic activity" evidence="15">
    <location>
        <position position="285"/>
    </location>
</feature>
<feature type="binding site" evidence="14">
    <location>
        <position position="172"/>
    </location>
    <ligand>
        <name>Mg(2+)</name>
        <dbReference type="ChEBI" id="CHEBI:18420"/>
    </ligand>
</feature>
<feature type="binding site" evidence="12">
    <location>
        <position position="501"/>
    </location>
    <ligand>
        <name>substrate</name>
    </ligand>
</feature>
<sequence length="702" mass="74895">MGFNGMEAEVTLKWNELDDRAVKTAKILSADAVENVGSGHPGTAISLAPAAYLLFQRHLRFDPKDPHWLGRDRFILSAGHSSLTQYCQMYLAGQTLELEDIKALRSQGSLTPAHPEYGHTEGVEITTGPLGTGIASAVGFAMAARRAHGVFDPETPMGESVFDHNVFVVSGDGCLQEGVSAEACSLAGTQKLGNLILLWDDNHISIEDDTDIAFTEDVLARYEAYGWHVQRVDWLSEDGSYSEDVVALDAAIEEAKAVTDKPSIIALRTIIGWPTPGKQNTGGIHGSKLGTQALRGLKEALGTNPDAMFDADLEAVEYARQNAAARAAAAKAEWEPRFDAWKAANPEKAELLERIQTGALPEGWEEALPSFEDGKAVATRAASGKVIAALADVLPELWGGSADLAGSNNTLMPGQPSFIPEERNTKAFQGNPFGRNLHFGVREFAMGTIMNGIAADGLARPYGGTFFVFSDFMRGAVRLAALMDLPVTYVWTHDSIGVGEDGPTHQPIEHLASYRAIPNLAVVRPSDANETVAAWKAVLEQRHPAALVLSRQNLPNPARGGESGLAGVEGVVKGAYVLADVEGTPDVILMASGSEVQYALEARELLSAEGVKARVVSVPCMEWFEAQPEEYKESVLPAGVRARVSVEAGIALSWRGLVGDAGRCVSLEHFGESASGDKLFADYGFDAAHVVAAAKESIAAAK</sequence>
<dbReference type="InterPro" id="IPR029061">
    <property type="entry name" value="THDP-binding"/>
</dbReference>
<dbReference type="eggNOG" id="COG0021">
    <property type="taxonomic scope" value="Bacteria"/>
</dbReference>
<accession>N6W4Q6</accession>
<feature type="active site" description="Proton donor" evidence="11">
    <location>
        <position position="443"/>
    </location>
</feature>
<dbReference type="Pfam" id="PF02779">
    <property type="entry name" value="Transket_pyr"/>
    <property type="match status" value="1"/>
</dbReference>
<evidence type="ECO:0000256" key="9">
    <source>
        <dbReference type="ARBA" id="ARBA00049473"/>
    </source>
</evidence>
<evidence type="ECO:0000256" key="6">
    <source>
        <dbReference type="ARBA" id="ARBA00022723"/>
    </source>
</evidence>
<dbReference type="HOGENOM" id="CLU_009227_0_0_11"/>
<dbReference type="GO" id="GO:0004802">
    <property type="term" value="F:transketolase activity"/>
    <property type="evidence" value="ECO:0007669"/>
    <property type="project" value="UniProtKB-UniRule"/>
</dbReference>
<dbReference type="InterPro" id="IPR009014">
    <property type="entry name" value="Transketo_C/PFOR_II"/>
</dbReference>
<dbReference type="FunFam" id="3.40.50.970:FF:000004">
    <property type="entry name" value="Transketolase"/>
    <property type="match status" value="1"/>
</dbReference>
<comment type="similarity">
    <text evidence="1">Belongs to the transketolase family.</text>
</comment>
<evidence type="ECO:0000256" key="13">
    <source>
        <dbReference type="PIRSR" id="PIRSR605478-3"/>
    </source>
</evidence>
<dbReference type="PATRIC" id="fig|888050.3.peg.1368"/>
<dbReference type="RefSeq" id="WP_005963745.1">
    <property type="nucleotide sequence ID" value="NZ_CP040505.1"/>
</dbReference>
<dbReference type="InterPro" id="IPR005474">
    <property type="entry name" value="Transketolase_N"/>
</dbReference>
<dbReference type="Gene3D" id="3.40.50.970">
    <property type="match status" value="2"/>
</dbReference>
<dbReference type="NCBIfam" id="TIGR00232">
    <property type="entry name" value="tktlase_bact"/>
    <property type="match status" value="1"/>
</dbReference>
<dbReference type="InterPro" id="IPR005475">
    <property type="entry name" value="Transketolase-like_Pyr-bd"/>
</dbReference>
<evidence type="ECO:0000256" key="14">
    <source>
        <dbReference type="PIRSR" id="PIRSR605478-4"/>
    </source>
</evidence>
<dbReference type="GO" id="GO:0006098">
    <property type="term" value="P:pentose-phosphate shunt"/>
    <property type="evidence" value="ECO:0007669"/>
    <property type="project" value="TreeGrafter"/>
</dbReference>
<keyword evidence="6 14" id="KW-0479">Metal-binding</keyword>
<dbReference type="Pfam" id="PF00456">
    <property type="entry name" value="Transketolase_N"/>
    <property type="match status" value="1"/>
</dbReference>